<comment type="subcellular location">
    <subcellularLocation>
        <location evidence="1">Endoplasmic reticulum membrane</location>
        <topology evidence="1">Multi-pass membrane protein</topology>
    </subcellularLocation>
</comment>
<evidence type="ECO:0000256" key="10">
    <source>
        <dbReference type="SAM" id="Phobius"/>
    </source>
</evidence>
<dbReference type="UniPathway" id="UPA00196"/>
<evidence type="ECO:0000256" key="5">
    <source>
        <dbReference type="ARBA" id="ARBA00022692"/>
    </source>
</evidence>
<evidence type="ECO:0000256" key="6">
    <source>
        <dbReference type="ARBA" id="ARBA00022824"/>
    </source>
</evidence>
<comment type="caution">
    <text evidence="11">The sequence shown here is derived from an EMBL/GenBank/DDBJ whole genome shotgun (WGS) entry which is preliminary data.</text>
</comment>
<evidence type="ECO:0000256" key="2">
    <source>
        <dbReference type="ARBA" id="ARBA00004687"/>
    </source>
</evidence>
<keyword evidence="4" id="KW-0337">GPI-anchor biosynthesis</keyword>
<sequence>MRDANQLVLLAFWCVVLLGVPFWWKTTEVYRAHLPFDEIDSWQTRSEATFTLPTTLSLFVPLWLFSEIDNGDSIHSMTSSLESALTKEFQDISFCATFPIKVQLKSWSTEELTQESVDSLLQQHTNAPVGQYSYYLHSSNIQPSKSNQEVANIIVGKDRTSVIRLHTMDQENIESVMMSLIPAIFRTEFESLSEIASCSTGKVDKYDANSMRTFKYSSRYQITFSLMNNNPQSMTIGWDIRNAVNVYLYPLLKELADVSNFTVDSQYQNTWNDKNIPTTIISTRINYPFCHSADWNLASSISSYPTANFILYIPSSDVTPLRIHDLQGKPLLSNSFLIPRWGGVMIKNPPKSISPGSQYHITKSDLQPIMKTFRSQLRSLMGIQDVSSAASKLLAPGLNATFLYSTHTGITTLEKDNLIRRRTMENMINAIATLRSLGQLVMEIPNMVVLDHIQDQVCQSLTSIQSVRDALLKGNYDTALKHSVDAIELSEKAFFDPTMVSMLYFPDEHKYAIYMPLFVPISVPLCMALVKALKQWKTGTPTSSSSPMKAKSE</sequence>
<dbReference type="GO" id="GO:0016255">
    <property type="term" value="P:attachment of GPI anchor to protein"/>
    <property type="evidence" value="ECO:0007669"/>
    <property type="project" value="InterPro"/>
</dbReference>
<dbReference type="PANTHER" id="PTHR21072:SF13">
    <property type="entry name" value="GPI TRANSAMIDASE COMPONENT PIG-S"/>
    <property type="match status" value="1"/>
</dbReference>
<evidence type="ECO:0000256" key="3">
    <source>
        <dbReference type="ARBA" id="ARBA00005316"/>
    </source>
</evidence>
<dbReference type="OrthoDB" id="28748at2759"/>
<dbReference type="GO" id="GO:0006506">
    <property type="term" value="P:GPI anchor biosynthetic process"/>
    <property type="evidence" value="ECO:0007669"/>
    <property type="project" value="UniProtKB-UniPathway"/>
</dbReference>
<evidence type="ECO:0000313" key="12">
    <source>
        <dbReference type="Proteomes" id="UP000193560"/>
    </source>
</evidence>
<keyword evidence="9" id="KW-0325">Glycoprotein</keyword>
<keyword evidence="6" id="KW-0256">Endoplasmic reticulum</keyword>
<dbReference type="Pfam" id="PF10510">
    <property type="entry name" value="PIG-S"/>
    <property type="match status" value="1"/>
</dbReference>
<accession>A0A1X2I6R4</accession>
<comment type="similarity">
    <text evidence="3">Belongs to the PIGS family.</text>
</comment>
<evidence type="ECO:0000256" key="9">
    <source>
        <dbReference type="ARBA" id="ARBA00023180"/>
    </source>
</evidence>
<keyword evidence="12" id="KW-1185">Reference proteome</keyword>
<protein>
    <submittedName>
        <fullName evidence="11">Phosphatidylinositol-glycan biosynthesis class S protein</fullName>
    </submittedName>
</protein>
<gene>
    <name evidence="11" type="ORF">BCR42DRAFT_454576</name>
</gene>
<evidence type="ECO:0000313" key="11">
    <source>
        <dbReference type="EMBL" id="ORZ10545.1"/>
    </source>
</evidence>
<dbReference type="EMBL" id="MCGE01000024">
    <property type="protein sequence ID" value="ORZ10545.1"/>
    <property type="molecule type" value="Genomic_DNA"/>
</dbReference>
<feature type="transmembrane region" description="Helical" evidence="10">
    <location>
        <begin position="7"/>
        <end position="24"/>
    </location>
</feature>
<dbReference type="Proteomes" id="UP000193560">
    <property type="component" value="Unassembled WGS sequence"/>
</dbReference>
<feature type="transmembrane region" description="Helical" evidence="10">
    <location>
        <begin position="511"/>
        <end position="530"/>
    </location>
</feature>
<evidence type="ECO:0000256" key="1">
    <source>
        <dbReference type="ARBA" id="ARBA00004477"/>
    </source>
</evidence>
<evidence type="ECO:0000256" key="7">
    <source>
        <dbReference type="ARBA" id="ARBA00022989"/>
    </source>
</evidence>
<dbReference type="InterPro" id="IPR019540">
    <property type="entry name" value="PtdIno-glycan_biosynth_class_S"/>
</dbReference>
<proteinExistence type="inferred from homology"/>
<dbReference type="GO" id="GO:0042765">
    <property type="term" value="C:GPI-anchor transamidase complex"/>
    <property type="evidence" value="ECO:0007669"/>
    <property type="project" value="InterPro"/>
</dbReference>
<dbReference type="AlphaFoldDB" id="A0A1X2I6R4"/>
<evidence type="ECO:0000256" key="4">
    <source>
        <dbReference type="ARBA" id="ARBA00022502"/>
    </source>
</evidence>
<organism evidence="11 12">
    <name type="scientific">Absidia repens</name>
    <dbReference type="NCBI Taxonomy" id="90262"/>
    <lineage>
        <taxon>Eukaryota</taxon>
        <taxon>Fungi</taxon>
        <taxon>Fungi incertae sedis</taxon>
        <taxon>Mucoromycota</taxon>
        <taxon>Mucoromycotina</taxon>
        <taxon>Mucoromycetes</taxon>
        <taxon>Mucorales</taxon>
        <taxon>Cunninghamellaceae</taxon>
        <taxon>Absidia</taxon>
    </lineage>
</organism>
<name>A0A1X2I6R4_9FUNG</name>
<evidence type="ECO:0000256" key="8">
    <source>
        <dbReference type="ARBA" id="ARBA00023136"/>
    </source>
</evidence>
<dbReference type="STRING" id="90262.A0A1X2I6R4"/>
<keyword evidence="8 10" id="KW-0472">Membrane</keyword>
<keyword evidence="7 10" id="KW-1133">Transmembrane helix</keyword>
<dbReference type="PANTHER" id="PTHR21072">
    <property type="entry name" value="GPI TRANSAMIDASE COMPONENT PIG-S"/>
    <property type="match status" value="1"/>
</dbReference>
<reference evidence="11 12" key="1">
    <citation type="submission" date="2016-07" db="EMBL/GenBank/DDBJ databases">
        <title>Pervasive Adenine N6-methylation of Active Genes in Fungi.</title>
        <authorList>
            <consortium name="DOE Joint Genome Institute"/>
            <person name="Mondo S.J."/>
            <person name="Dannebaum R.O."/>
            <person name="Kuo R.C."/>
            <person name="Labutti K."/>
            <person name="Haridas S."/>
            <person name="Kuo A."/>
            <person name="Salamov A."/>
            <person name="Ahrendt S.R."/>
            <person name="Lipzen A."/>
            <person name="Sullivan W."/>
            <person name="Andreopoulos W.B."/>
            <person name="Clum A."/>
            <person name="Lindquist E."/>
            <person name="Daum C."/>
            <person name="Ramamoorthy G.K."/>
            <person name="Gryganskyi A."/>
            <person name="Culley D."/>
            <person name="Magnuson J.K."/>
            <person name="James T.Y."/>
            <person name="O'Malley M.A."/>
            <person name="Stajich J.E."/>
            <person name="Spatafora J.W."/>
            <person name="Visel A."/>
            <person name="Grigoriev I.V."/>
        </authorList>
    </citation>
    <scope>NUCLEOTIDE SEQUENCE [LARGE SCALE GENOMIC DNA]</scope>
    <source>
        <strain evidence="11 12">NRRL 1336</strain>
    </source>
</reference>
<comment type="pathway">
    <text evidence="2">Glycolipid biosynthesis; glycosylphosphatidylinositol-anchor biosynthesis.</text>
</comment>
<keyword evidence="5 10" id="KW-0812">Transmembrane</keyword>